<dbReference type="InterPro" id="IPR000515">
    <property type="entry name" value="MetI-like"/>
</dbReference>
<accession>A0A1G9KFY6</accession>
<evidence type="ECO:0000256" key="1">
    <source>
        <dbReference type="ARBA" id="ARBA00004141"/>
    </source>
</evidence>
<organism evidence="7 8">
    <name type="scientific">Halarsenatibacter silvermanii</name>
    <dbReference type="NCBI Taxonomy" id="321763"/>
    <lineage>
        <taxon>Bacteria</taxon>
        <taxon>Bacillati</taxon>
        <taxon>Bacillota</taxon>
        <taxon>Clostridia</taxon>
        <taxon>Halanaerobiales</taxon>
        <taxon>Halarsenatibacteraceae</taxon>
        <taxon>Halarsenatibacter</taxon>
    </lineage>
</organism>
<dbReference type="GO" id="GO:0055085">
    <property type="term" value="P:transmembrane transport"/>
    <property type="evidence" value="ECO:0007669"/>
    <property type="project" value="InterPro"/>
</dbReference>
<feature type="transmembrane region" description="Helical" evidence="5">
    <location>
        <begin position="233"/>
        <end position="266"/>
    </location>
</feature>
<keyword evidence="3 5" id="KW-1133">Transmembrane helix</keyword>
<name>A0A1G9KFY6_9FIRM</name>
<feature type="domain" description="ABC transmembrane type-1" evidence="6">
    <location>
        <begin position="238"/>
        <end position="430"/>
    </location>
</feature>
<dbReference type="Proteomes" id="UP000199476">
    <property type="component" value="Unassembled WGS sequence"/>
</dbReference>
<evidence type="ECO:0000313" key="8">
    <source>
        <dbReference type="Proteomes" id="UP000199476"/>
    </source>
</evidence>
<evidence type="ECO:0000313" key="7">
    <source>
        <dbReference type="EMBL" id="SDL48532.1"/>
    </source>
</evidence>
<reference evidence="7 8" key="1">
    <citation type="submission" date="2016-10" db="EMBL/GenBank/DDBJ databases">
        <authorList>
            <person name="de Groot N.N."/>
        </authorList>
    </citation>
    <scope>NUCLEOTIDE SEQUENCE [LARGE SCALE GENOMIC DNA]</scope>
    <source>
        <strain evidence="7 8">SLAS-1</strain>
    </source>
</reference>
<protein>
    <submittedName>
        <fullName evidence="7">Peptide/nickel transport system permease protein</fullName>
    </submittedName>
</protein>
<feature type="transmembrane region" description="Helical" evidence="5">
    <location>
        <begin position="409"/>
        <end position="433"/>
    </location>
</feature>
<dbReference type="EMBL" id="FNGO01000005">
    <property type="protein sequence ID" value="SDL48532.1"/>
    <property type="molecule type" value="Genomic_DNA"/>
</dbReference>
<feature type="transmembrane region" description="Helical" evidence="5">
    <location>
        <begin position="302"/>
        <end position="320"/>
    </location>
</feature>
<dbReference type="GO" id="GO:0005886">
    <property type="term" value="C:plasma membrane"/>
    <property type="evidence" value="ECO:0007669"/>
    <property type="project" value="UniProtKB-SubCell"/>
</dbReference>
<dbReference type="InterPro" id="IPR035906">
    <property type="entry name" value="MetI-like_sf"/>
</dbReference>
<evidence type="ECO:0000259" key="6">
    <source>
        <dbReference type="PROSITE" id="PS50928"/>
    </source>
</evidence>
<keyword evidence="2 5" id="KW-0812">Transmembrane</keyword>
<evidence type="ECO:0000256" key="5">
    <source>
        <dbReference type="RuleBase" id="RU363032"/>
    </source>
</evidence>
<gene>
    <name evidence="7" type="ORF">SAMN04488692_1057</name>
</gene>
<evidence type="ECO:0000256" key="2">
    <source>
        <dbReference type="ARBA" id="ARBA00022692"/>
    </source>
</evidence>
<feature type="transmembrane region" description="Helical" evidence="5">
    <location>
        <begin position="348"/>
        <end position="374"/>
    </location>
</feature>
<dbReference type="Pfam" id="PF00528">
    <property type="entry name" value="BPD_transp_1"/>
    <property type="match status" value="1"/>
</dbReference>
<keyword evidence="8" id="KW-1185">Reference proteome</keyword>
<dbReference type="PANTHER" id="PTHR43839">
    <property type="entry name" value="OPPC IN A BINDING PROTEIN-DEPENDENT TRANSPORT SYSTEM"/>
    <property type="match status" value="1"/>
</dbReference>
<evidence type="ECO:0000256" key="3">
    <source>
        <dbReference type="ARBA" id="ARBA00022989"/>
    </source>
</evidence>
<dbReference type="AlphaFoldDB" id="A0A1G9KFY6"/>
<sequence length="444" mass="50619">MQRLKQQLKEIKEYPSAMVGLALILLLILISIAVVIFIPYEEAVLLWRGGDVWQETPRRARPIYYDWFSAEDIPRTDTIDTRENPEFKSREDIEGAAEFMIEIPYDYQYDGFPSELSLFFTADYEETRPHVNVAWETPDGRSYKTDSFSIGDEYNFRLSSAGELEEKFDYSPRLGLFLDREADTPEPLKGEYTLRISGYLFEEEAEIEAKMVSYGQVHGLFGTDHRRRELKIGLLWGLPVALVFGAAIAVGANVSTLLVAAVATWFRSWPDWICQRLTQVNLVISNLVLLILVGMLYSRSLWVMGGILILKGVFSSYYFTYRSMFLSIKEEPYIEAGLSYGSSQKRLIFLYMVPKVIPFLIPQFITAIPTYVFLEATLAMLGLGDPVLPTLGKVLNDAFSEGALYLGEYYWVLQPAALLMIIGLSFALTGFALDRIMNPRLREE</sequence>
<evidence type="ECO:0000256" key="4">
    <source>
        <dbReference type="ARBA" id="ARBA00023136"/>
    </source>
</evidence>
<dbReference type="Gene3D" id="1.10.3720.10">
    <property type="entry name" value="MetI-like"/>
    <property type="match status" value="1"/>
</dbReference>
<dbReference type="OrthoDB" id="9797852at2"/>
<dbReference type="SUPFAM" id="SSF161098">
    <property type="entry name" value="MetI-like"/>
    <property type="match status" value="1"/>
</dbReference>
<proteinExistence type="inferred from homology"/>
<keyword evidence="4 5" id="KW-0472">Membrane</keyword>
<keyword evidence="5" id="KW-0813">Transport</keyword>
<dbReference type="PROSITE" id="PS50928">
    <property type="entry name" value="ABC_TM1"/>
    <property type="match status" value="1"/>
</dbReference>
<feature type="transmembrane region" description="Helical" evidence="5">
    <location>
        <begin position="278"/>
        <end position="296"/>
    </location>
</feature>
<dbReference type="RefSeq" id="WP_089758730.1">
    <property type="nucleotide sequence ID" value="NZ_FNGO01000005.1"/>
</dbReference>
<dbReference type="STRING" id="321763.SAMN04488692_1057"/>
<dbReference type="PANTHER" id="PTHR43839:SF1">
    <property type="entry name" value="OPPC IN A BINDING PROTEIN-DEPENDENT TRANSPORT SYSTEM"/>
    <property type="match status" value="1"/>
</dbReference>
<comment type="subcellular location">
    <subcellularLocation>
        <location evidence="5">Cell membrane</location>
        <topology evidence="5">Multi-pass membrane protein</topology>
    </subcellularLocation>
    <subcellularLocation>
        <location evidence="1">Membrane</location>
        <topology evidence="1">Multi-pass membrane protein</topology>
    </subcellularLocation>
</comment>
<comment type="similarity">
    <text evidence="5">Belongs to the binding-protein-dependent transport system permease family.</text>
</comment>
<feature type="transmembrane region" description="Helical" evidence="5">
    <location>
        <begin position="21"/>
        <end position="40"/>
    </location>
</feature>